<keyword evidence="6 10" id="KW-0328">Glycosyltransferase</keyword>
<gene>
    <name evidence="10" type="primary">cobT</name>
    <name evidence="10" type="ORF">DW663_04085</name>
</gene>
<comment type="catalytic activity">
    <reaction evidence="8">
        <text>5,6-dimethylbenzimidazole + nicotinate beta-D-ribonucleotide = alpha-ribazole 5'-phosphate + nicotinate + H(+)</text>
        <dbReference type="Rhea" id="RHEA:11196"/>
        <dbReference type="ChEBI" id="CHEBI:15378"/>
        <dbReference type="ChEBI" id="CHEBI:15890"/>
        <dbReference type="ChEBI" id="CHEBI:32544"/>
        <dbReference type="ChEBI" id="CHEBI:57502"/>
        <dbReference type="ChEBI" id="CHEBI:57918"/>
        <dbReference type="EC" id="2.4.2.21"/>
    </reaction>
</comment>
<evidence type="ECO:0000256" key="2">
    <source>
        <dbReference type="ARBA" id="ARBA00007110"/>
    </source>
</evidence>
<dbReference type="CDD" id="cd02439">
    <property type="entry name" value="DMB-PRT_CobT"/>
    <property type="match status" value="1"/>
</dbReference>
<evidence type="ECO:0000256" key="1">
    <source>
        <dbReference type="ARBA" id="ARBA00005049"/>
    </source>
</evidence>
<dbReference type="InterPro" id="IPR023195">
    <property type="entry name" value="Nict_dMeBzImd_PRibTrfase_N"/>
</dbReference>
<dbReference type="EMBL" id="QRHL01000004">
    <property type="protein sequence ID" value="RHF73455.1"/>
    <property type="molecule type" value="Genomic_DNA"/>
</dbReference>
<dbReference type="PANTHER" id="PTHR43463:SF1">
    <property type="entry name" value="NICOTINATE-NUCLEOTIDE--DIMETHYLBENZIMIDAZOLE PHOSPHORIBOSYLTRANSFERASE"/>
    <property type="match status" value="1"/>
</dbReference>
<dbReference type="SUPFAM" id="SSF52733">
    <property type="entry name" value="Nicotinate mononucleotide:5,6-dimethylbenzimidazole phosphoribosyltransferase (CobT)"/>
    <property type="match status" value="1"/>
</dbReference>
<dbReference type="GO" id="GO:0008939">
    <property type="term" value="F:nicotinate-nucleotide-dimethylbenzimidazole phosphoribosyltransferase activity"/>
    <property type="evidence" value="ECO:0007669"/>
    <property type="project" value="UniProtKB-UniRule"/>
</dbReference>
<dbReference type="NCBIfam" id="TIGR03160">
    <property type="entry name" value="cobT_DBIPRT"/>
    <property type="match status" value="1"/>
</dbReference>
<evidence type="ECO:0000313" key="11">
    <source>
        <dbReference type="Proteomes" id="UP000284676"/>
    </source>
</evidence>
<evidence type="ECO:0000256" key="7">
    <source>
        <dbReference type="ARBA" id="ARBA00022679"/>
    </source>
</evidence>
<evidence type="ECO:0000256" key="9">
    <source>
        <dbReference type="NCBIfam" id="TIGR03160"/>
    </source>
</evidence>
<dbReference type="PANTHER" id="PTHR43463">
    <property type="entry name" value="NICOTINATE-NUCLEOTIDE--DIMETHYLBENZIMIDAZOLE PHOSPHORIBOSYLTRANSFERASE"/>
    <property type="match status" value="1"/>
</dbReference>
<dbReference type="Gene3D" id="3.40.50.10210">
    <property type="match status" value="1"/>
</dbReference>
<dbReference type="Proteomes" id="UP000284676">
    <property type="component" value="Unassembled WGS sequence"/>
</dbReference>
<dbReference type="AlphaFoldDB" id="A0A414PXZ2"/>
<evidence type="ECO:0000256" key="5">
    <source>
        <dbReference type="ARBA" id="ARBA00022573"/>
    </source>
</evidence>
<comment type="caution">
    <text evidence="10">The sequence shown here is derived from an EMBL/GenBank/DDBJ whole genome shotgun (WGS) entry which is preliminary data.</text>
</comment>
<evidence type="ECO:0000256" key="6">
    <source>
        <dbReference type="ARBA" id="ARBA00022676"/>
    </source>
</evidence>
<dbReference type="NCBIfam" id="NF000996">
    <property type="entry name" value="PRK00105.1"/>
    <property type="match status" value="1"/>
</dbReference>
<evidence type="ECO:0000256" key="4">
    <source>
        <dbReference type="ARBA" id="ARBA00015486"/>
    </source>
</evidence>
<evidence type="ECO:0000256" key="3">
    <source>
        <dbReference type="ARBA" id="ARBA00011991"/>
    </source>
</evidence>
<protein>
    <recommendedName>
        <fullName evidence="4 9">Nicotinate-nucleotide--dimethylbenzimidazole phosphoribosyltransferase</fullName>
        <ecNumber evidence="3 9">2.4.2.21</ecNumber>
    </recommendedName>
</protein>
<accession>A0A414PXZ2</accession>
<evidence type="ECO:0000256" key="8">
    <source>
        <dbReference type="ARBA" id="ARBA00047340"/>
    </source>
</evidence>
<dbReference type="GO" id="GO:0009236">
    <property type="term" value="P:cobalamin biosynthetic process"/>
    <property type="evidence" value="ECO:0007669"/>
    <property type="project" value="UniProtKB-UniRule"/>
</dbReference>
<dbReference type="InterPro" id="IPR036087">
    <property type="entry name" value="Nict_dMeBzImd_PRibTrfase_sf"/>
</dbReference>
<name>A0A414PXZ2_FUSMR</name>
<keyword evidence="7 10" id="KW-0808">Transferase</keyword>
<evidence type="ECO:0000313" key="10">
    <source>
        <dbReference type="EMBL" id="RHF73455.1"/>
    </source>
</evidence>
<keyword evidence="5" id="KW-0169">Cobalamin biosynthesis</keyword>
<sequence>MEDIKNILGELRGLDIESMQLAQEELDRKMKPQGSLGVLEKIVVKMAGIYGYPIKQVDKKCHIVASADNGVLEEGISSCPVEYTRIVSEAMLNKIACIGLFSKRLGVEFNLVDIGIKEPIPRDYPNLYNKNIKKGTNNFYKEPAMSREECLKAIQVGMDMIKEKSQGVTVFSNGEMGIANTTTSSAILYSFTRGNIDEIVGRGGGLSDSGLIKKKRVIKESCERYNTFEMEPVDILAHVGGLDIACMVGMYLGAVKYRKLMLVDGFISAVALLTAYKIEPKVKDFILLTHMSEEPGMKVVLNELGEKAFLNMEMRLGEGTGAVLTYPMIDCALDMINGMKTPSEVYDLFK</sequence>
<dbReference type="InterPro" id="IPR017846">
    <property type="entry name" value="Nict_dMeBzImd_PRibTrfase_bact"/>
</dbReference>
<organism evidence="10 11">
    <name type="scientific">Fusobacterium mortiferum</name>
    <dbReference type="NCBI Taxonomy" id="850"/>
    <lineage>
        <taxon>Bacteria</taxon>
        <taxon>Fusobacteriati</taxon>
        <taxon>Fusobacteriota</taxon>
        <taxon>Fusobacteriia</taxon>
        <taxon>Fusobacteriales</taxon>
        <taxon>Fusobacteriaceae</taxon>
        <taxon>Fusobacterium</taxon>
    </lineage>
</organism>
<dbReference type="InterPro" id="IPR003200">
    <property type="entry name" value="Nict_dMeBzImd_PRibTrfase"/>
</dbReference>
<comment type="similarity">
    <text evidence="2">Belongs to the CobT family.</text>
</comment>
<dbReference type="UniPathway" id="UPA00061">
    <property type="reaction ID" value="UER00516"/>
</dbReference>
<dbReference type="EC" id="2.4.2.21" evidence="3 9"/>
<reference evidence="10 11" key="1">
    <citation type="submission" date="2018-08" db="EMBL/GenBank/DDBJ databases">
        <title>A genome reference for cultivated species of the human gut microbiota.</title>
        <authorList>
            <person name="Zou Y."/>
            <person name="Xue W."/>
            <person name="Luo G."/>
        </authorList>
    </citation>
    <scope>NUCLEOTIDE SEQUENCE [LARGE SCALE GENOMIC DNA]</scope>
    <source>
        <strain evidence="10 11">AM25-1</strain>
    </source>
</reference>
<comment type="pathway">
    <text evidence="1">Nucleoside biosynthesis; alpha-ribazole biosynthesis; alpha-ribazole from 5,6-dimethylbenzimidazole: step 1/2.</text>
</comment>
<dbReference type="Gene3D" id="1.10.1610.10">
    <property type="match status" value="1"/>
</dbReference>
<proteinExistence type="inferred from homology"/>
<dbReference type="Pfam" id="PF02277">
    <property type="entry name" value="DBI_PRT"/>
    <property type="match status" value="1"/>
</dbReference>